<feature type="transmembrane region" description="Helical" evidence="2">
    <location>
        <begin position="159"/>
        <end position="181"/>
    </location>
</feature>
<evidence type="ECO:0000256" key="1">
    <source>
        <dbReference type="SAM" id="MobiDB-lite"/>
    </source>
</evidence>
<comment type="caution">
    <text evidence="3">The sequence shown here is derived from an EMBL/GenBank/DDBJ whole genome shotgun (WGS) entry which is preliminary data.</text>
</comment>
<gene>
    <name evidence="3" type="ORF">M6B38_310160</name>
</gene>
<evidence type="ECO:0000313" key="4">
    <source>
        <dbReference type="Proteomes" id="UP001140949"/>
    </source>
</evidence>
<dbReference type="PANTHER" id="PTHR37385">
    <property type="entry name" value="PROTEIN LOW PSII ACCUMULATION 2, CHLOROPLASTIC"/>
    <property type="match status" value="1"/>
</dbReference>
<keyword evidence="2" id="KW-1133">Transmembrane helix</keyword>
<accession>A0AAX6HIM9</accession>
<reference evidence="3" key="2">
    <citation type="submission" date="2023-04" db="EMBL/GenBank/DDBJ databases">
        <authorList>
            <person name="Bruccoleri R.E."/>
            <person name="Oakeley E.J."/>
            <person name="Faust A.-M."/>
            <person name="Dessus-Babus S."/>
            <person name="Altorfer M."/>
            <person name="Burckhardt D."/>
            <person name="Oertli M."/>
            <person name="Naumann U."/>
            <person name="Petersen F."/>
            <person name="Wong J."/>
        </authorList>
    </citation>
    <scope>NUCLEOTIDE SEQUENCE</scope>
    <source>
        <strain evidence="3">GSM-AAB239-AS_SAM_17_03QT</strain>
        <tissue evidence="3">Leaf</tissue>
    </source>
</reference>
<proteinExistence type="predicted"/>
<keyword evidence="2" id="KW-0472">Membrane</keyword>
<dbReference type="AlphaFoldDB" id="A0AAX6HIM9"/>
<organism evidence="3 4">
    <name type="scientific">Iris pallida</name>
    <name type="common">Sweet iris</name>
    <dbReference type="NCBI Taxonomy" id="29817"/>
    <lineage>
        <taxon>Eukaryota</taxon>
        <taxon>Viridiplantae</taxon>
        <taxon>Streptophyta</taxon>
        <taxon>Embryophyta</taxon>
        <taxon>Tracheophyta</taxon>
        <taxon>Spermatophyta</taxon>
        <taxon>Magnoliopsida</taxon>
        <taxon>Liliopsida</taxon>
        <taxon>Asparagales</taxon>
        <taxon>Iridaceae</taxon>
        <taxon>Iridoideae</taxon>
        <taxon>Irideae</taxon>
        <taxon>Iris</taxon>
    </lineage>
</organism>
<protein>
    <submittedName>
        <fullName evidence="3">Protein LOW PSII ACCUMULATION 2, chloroplastic</fullName>
    </submittedName>
</protein>
<dbReference type="GO" id="GO:0009507">
    <property type="term" value="C:chloroplast"/>
    <property type="evidence" value="ECO:0007669"/>
    <property type="project" value="TreeGrafter"/>
</dbReference>
<sequence length="190" mass="20508">MEGSSSLLLSIIKFQTPNPLSLLHSTTTTAATSRRRRRRTAPSSLVPRAELPEAGGQPDPSAVDGKKPKPSGFGSVADSSSKNNKKSKRIIRRSPIEKPSLLQESGQPPSPAAAEQQSANESAFLITWLGLGIVIFVQGIALAASGFLPEKWDSFLVKYLYPSFTPTVFLFVCGTVVYGVIKYLQGEKMK</sequence>
<dbReference type="Proteomes" id="UP001140949">
    <property type="component" value="Unassembled WGS sequence"/>
</dbReference>
<feature type="compositionally biased region" description="Basic residues" evidence="1">
    <location>
        <begin position="83"/>
        <end position="92"/>
    </location>
</feature>
<dbReference type="InterPro" id="IPR038789">
    <property type="entry name" value="LPA2-like"/>
</dbReference>
<evidence type="ECO:0000313" key="3">
    <source>
        <dbReference type="EMBL" id="KAJ6840548.1"/>
    </source>
</evidence>
<feature type="region of interest" description="Disordered" evidence="1">
    <location>
        <begin position="21"/>
        <end position="116"/>
    </location>
</feature>
<reference evidence="3" key="1">
    <citation type="journal article" date="2023" name="GigaByte">
        <title>Genome assembly of the bearded iris, Iris pallida Lam.</title>
        <authorList>
            <person name="Bruccoleri R.E."/>
            <person name="Oakeley E.J."/>
            <person name="Faust A.M.E."/>
            <person name="Altorfer M."/>
            <person name="Dessus-Babus S."/>
            <person name="Burckhardt D."/>
            <person name="Oertli M."/>
            <person name="Naumann U."/>
            <person name="Petersen F."/>
            <person name="Wong J."/>
        </authorList>
    </citation>
    <scope>NUCLEOTIDE SEQUENCE</scope>
    <source>
        <strain evidence="3">GSM-AAB239-AS_SAM_17_03QT</strain>
    </source>
</reference>
<feature type="transmembrane region" description="Helical" evidence="2">
    <location>
        <begin position="125"/>
        <end position="147"/>
    </location>
</feature>
<name>A0AAX6HIM9_IRIPA</name>
<evidence type="ECO:0000256" key="2">
    <source>
        <dbReference type="SAM" id="Phobius"/>
    </source>
</evidence>
<dbReference type="PANTHER" id="PTHR37385:SF2">
    <property type="entry name" value="PROTEIN LPA2"/>
    <property type="match status" value="1"/>
</dbReference>
<feature type="compositionally biased region" description="Low complexity" evidence="1">
    <location>
        <begin position="97"/>
        <end position="116"/>
    </location>
</feature>
<dbReference type="EMBL" id="JANAVB010009398">
    <property type="protein sequence ID" value="KAJ6840548.1"/>
    <property type="molecule type" value="Genomic_DNA"/>
</dbReference>
<keyword evidence="4" id="KW-1185">Reference proteome</keyword>
<keyword evidence="2" id="KW-0812">Transmembrane</keyword>